<feature type="region of interest" description="Disordered" evidence="1">
    <location>
        <begin position="61"/>
        <end position="93"/>
    </location>
</feature>
<evidence type="ECO:0000256" key="1">
    <source>
        <dbReference type="SAM" id="MobiDB-lite"/>
    </source>
</evidence>
<name>A0A5B7WR44_9MICC</name>
<dbReference type="KEGG" id="gcr:GcLGCM259_0597"/>
<evidence type="ECO:0000313" key="4">
    <source>
        <dbReference type="Proteomes" id="UP000307000"/>
    </source>
</evidence>
<feature type="compositionally biased region" description="Basic and acidic residues" evidence="1">
    <location>
        <begin position="84"/>
        <end position="93"/>
    </location>
</feature>
<organism evidence="3 4">
    <name type="scientific">Glutamicibacter creatinolyticus</name>
    <dbReference type="NCBI Taxonomy" id="162496"/>
    <lineage>
        <taxon>Bacteria</taxon>
        <taxon>Bacillati</taxon>
        <taxon>Actinomycetota</taxon>
        <taxon>Actinomycetes</taxon>
        <taxon>Micrococcales</taxon>
        <taxon>Micrococcaceae</taxon>
        <taxon>Glutamicibacter</taxon>
    </lineage>
</organism>
<evidence type="ECO:0000256" key="2">
    <source>
        <dbReference type="SAM" id="Phobius"/>
    </source>
</evidence>
<evidence type="ECO:0000313" key="3">
    <source>
        <dbReference type="EMBL" id="QCY46359.1"/>
    </source>
</evidence>
<keyword evidence="2" id="KW-0472">Membrane</keyword>
<sequence length="93" mass="10361">MNHLTLLLASAPANESTSSYNAVSQTGPGFLGFVFTALMVIAAIFLIRDMIRRVRRVRYTSEAESRQQRLVARGESQPLQKPAGKIDPKTREK</sequence>
<dbReference type="Proteomes" id="UP000307000">
    <property type="component" value="Chromosome"/>
</dbReference>
<dbReference type="RefSeq" id="WP_138173600.1">
    <property type="nucleotide sequence ID" value="NZ_BAAAGL010000004.1"/>
</dbReference>
<accession>A0A5B7WR44</accession>
<gene>
    <name evidence="3" type="ORF">GcLGCM259_0597</name>
</gene>
<protein>
    <submittedName>
        <fullName evidence="3">Uncharacterized protein</fullName>
    </submittedName>
</protein>
<proteinExistence type="predicted"/>
<feature type="transmembrane region" description="Helical" evidence="2">
    <location>
        <begin position="29"/>
        <end position="47"/>
    </location>
</feature>
<reference evidence="3 4" key="1">
    <citation type="submission" date="2018-12" db="EMBL/GenBank/DDBJ databases">
        <title>Complete Genome Sequence of Glutamicibacter creatinolyticus strain LGCM259,isolated from an abscess of a 12-year-old mare in Italy.</title>
        <authorList>
            <person name="Santos R.G."/>
            <person name="Silva A.L."/>
            <person name="Seyffert N."/>
            <person name="Castro T.L.P."/>
            <person name="Attili A.R."/>
            <person name="Rifici C."/>
            <person name="Mazzullo G."/>
            <person name="Brenig B."/>
            <person name="Venanzi F."/>
            <person name="Azevedo V."/>
        </authorList>
    </citation>
    <scope>NUCLEOTIDE SEQUENCE [LARGE SCALE GENOMIC DNA]</scope>
    <source>
        <strain evidence="3 4">LGCM 259</strain>
    </source>
</reference>
<keyword evidence="2" id="KW-0812">Transmembrane</keyword>
<keyword evidence="4" id="KW-1185">Reference proteome</keyword>
<dbReference type="EMBL" id="CP034412">
    <property type="protein sequence ID" value="QCY46359.1"/>
    <property type="molecule type" value="Genomic_DNA"/>
</dbReference>
<keyword evidence="2" id="KW-1133">Transmembrane helix</keyword>
<dbReference type="AlphaFoldDB" id="A0A5B7WR44"/>